<evidence type="ECO:0000256" key="11">
    <source>
        <dbReference type="ARBA" id="ARBA00022881"/>
    </source>
</evidence>
<protein>
    <recommendedName>
        <fullName evidence="16 18">UvrABC system protein A</fullName>
        <shortName evidence="18">UvrA protein</shortName>
    </recommendedName>
    <alternativeName>
        <fullName evidence="17 18">Excinuclease ABC subunit A</fullName>
    </alternativeName>
</protein>
<dbReference type="PROSITE" id="PS00211">
    <property type="entry name" value="ABC_TRANSPORTER_1"/>
    <property type="match status" value="2"/>
</dbReference>
<dbReference type="SMART" id="SM00382">
    <property type="entry name" value="AAA"/>
    <property type="match status" value="1"/>
</dbReference>
<evidence type="ECO:0000256" key="10">
    <source>
        <dbReference type="ARBA" id="ARBA00022840"/>
    </source>
</evidence>
<evidence type="ECO:0000256" key="7">
    <source>
        <dbReference type="ARBA" id="ARBA00022769"/>
    </source>
</evidence>
<evidence type="ECO:0000256" key="8">
    <source>
        <dbReference type="ARBA" id="ARBA00022771"/>
    </source>
</evidence>
<name>A0A4R0XSD6_9MOLU</name>
<feature type="binding site" evidence="18">
    <location>
        <begin position="33"/>
        <end position="40"/>
    </location>
    <ligand>
        <name>ATP</name>
        <dbReference type="ChEBI" id="CHEBI:30616"/>
    </ligand>
</feature>
<evidence type="ECO:0000256" key="2">
    <source>
        <dbReference type="ARBA" id="ARBA00022490"/>
    </source>
</evidence>
<gene>
    <name evidence="18" type="primary">uvrA</name>
    <name evidence="20" type="ORF">C4B24_01400</name>
</gene>
<dbReference type="SUPFAM" id="SSF52540">
    <property type="entry name" value="P-loop containing nucleoside triphosphate hydrolases"/>
    <property type="match status" value="2"/>
</dbReference>
<dbReference type="InterPro" id="IPR013815">
    <property type="entry name" value="ATP_grasp_subdomain_1"/>
</dbReference>
<dbReference type="PROSITE" id="PS50893">
    <property type="entry name" value="ABC_TRANSPORTER_2"/>
    <property type="match status" value="2"/>
</dbReference>
<feature type="binding site" evidence="18">
    <location>
        <begin position="640"/>
        <end position="647"/>
    </location>
    <ligand>
        <name>ATP</name>
        <dbReference type="ChEBI" id="CHEBI:30616"/>
    </ligand>
</feature>
<dbReference type="CDD" id="cd03271">
    <property type="entry name" value="ABC_UvrA_II"/>
    <property type="match status" value="1"/>
</dbReference>
<evidence type="ECO:0000256" key="17">
    <source>
        <dbReference type="ARBA" id="ARBA00042156"/>
    </source>
</evidence>
<keyword evidence="6 18" id="KW-0227">DNA damage</keyword>
<dbReference type="InterPro" id="IPR017871">
    <property type="entry name" value="ABC_transporter-like_CS"/>
</dbReference>
<keyword evidence="13 18" id="KW-0234">DNA repair</keyword>
<dbReference type="Proteomes" id="UP000294192">
    <property type="component" value="Unassembled WGS sequence"/>
</dbReference>
<keyword evidence="5 18" id="KW-0547">Nucleotide-binding</keyword>
<evidence type="ECO:0000256" key="12">
    <source>
        <dbReference type="ARBA" id="ARBA00023125"/>
    </source>
</evidence>
<dbReference type="PANTHER" id="PTHR43152:SF3">
    <property type="entry name" value="UVRABC SYSTEM PROTEIN A"/>
    <property type="match status" value="1"/>
</dbReference>
<dbReference type="InterPro" id="IPR041552">
    <property type="entry name" value="UvrA_DNA-bd"/>
</dbReference>
<dbReference type="NCBIfam" id="TIGR00630">
    <property type="entry name" value="uvra"/>
    <property type="match status" value="1"/>
</dbReference>
<dbReference type="RefSeq" id="WP_131598625.1">
    <property type="nucleotide sequence ID" value="NZ_CBDBYK010000001.1"/>
</dbReference>
<dbReference type="GO" id="GO:0009380">
    <property type="term" value="C:excinuclease repair complex"/>
    <property type="evidence" value="ECO:0007669"/>
    <property type="project" value="InterPro"/>
</dbReference>
<comment type="caution">
    <text evidence="18">Lacks conserved residue(s) required for the propagation of feature annotation.</text>
</comment>
<dbReference type="EMBL" id="PSZO01000003">
    <property type="protein sequence ID" value="TCG11788.1"/>
    <property type="molecule type" value="Genomic_DNA"/>
</dbReference>
<sequence length="943" mass="104715">MSKKFIKIKGANENNLKDVNVEIPKEKLIVFTGVSGSGKSSLAFNTIYEEGRRRYVDSLSSYARQFLGGTNKPDVESIEGLSPAISIEQKTTHNNPRSTVGTVTEIYDYLRLLYARVGVPYCPKHKKPISAQRTQDIINTIFKHKEGTKLIIYSPVAIKEKGTHANLLESLRTDGFVRVEVDGKMMTLDDKIELNKTQQHSISIVVDRIVLNEENRTRISDAVEIALEHASGIIEVGFDQEKRVSFSRNFSCPSGDFDMPLIEPRLFSFNAPAGMCDSCKGIGIKLKVNKKLLIPDSKRAISEGGIVYFANLVGSENIEWMKFSSLLNHHGINMDIPIENLSKEELEIALYGTEEPIEYTIVTRTGTVFKKFEPIEGVAALIERRYRETTSEKNRKWYKSYMKDVKCGTCKGARLNKFALSMKVDELNINEFTQMPIDQAFHKVTTLKLNDEQQKVSELIINELYERLSFLINVGLTYISLDRKAGTLSGGESQRIRLATQIGSNLTGVLYVLDEPSIGLHQVDNDKLIKTLKKMVDIGNTLIVVEHDEDTIREADYIVDIGPLAGDAGGNVVAAGTLEEITKNKESITGLFLSGKESIEIPTTRRSGNGQVIELKGVKENNLKNINVKFPLGKLIVVTGVSGSGKSTLVNEVLSKALEQKIKDPLIIPGKFKSISGNSNIDKVIRISQSPIGRTPRSNPATYTSLFDDVRELYSMAPEAKARGYSKGRFSFNVDGGRCDKCRGDGLIKIEMHFLPDVSIICNHCDGKRFNRETLEVKFKGKNISDILNMRVSEAYLFFSSFTKIKTKLQALMDVGLNYITLGQNATTLSGGEAQRVKLATYLQKKPTGKTLFILDEPTTGLHSYDVKHLLKVLNRIVEGGDTVLMIEHNLDVIKTADYVIDLGPEGGINGGDIIATGTPEQVALKENSKTGFYLKKILKLEG</sequence>
<comment type="subcellular location">
    <subcellularLocation>
        <location evidence="1 18">Cytoplasm</location>
    </subcellularLocation>
</comment>
<keyword evidence="4 18" id="KW-0677">Repeat</keyword>
<keyword evidence="3 18" id="KW-0479">Metal-binding</keyword>
<keyword evidence="11 18" id="KW-0267">Excision nuclease</keyword>
<evidence type="ECO:0000256" key="13">
    <source>
        <dbReference type="ARBA" id="ARBA00023204"/>
    </source>
</evidence>
<dbReference type="HAMAP" id="MF_00205">
    <property type="entry name" value="UvrA"/>
    <property type="match status" value="1"/>
</dbReference>
<comment type="similarity">
    <text evidence="15 18">Belongs to the ABC transporter superfamily. UvrA family.</text>
</comment>
<dbReference type="InterPro" id="IPR003593">
    <property type="entry name" value="AAA+_ATPase"/>
</dbReference>
<dbReference type="InterPro" id="IPR041102">
    <property type="entry name" value="UvrA_inter"/>
</dbReference>
<dbReference type="Gene3D" id="1.10.8.280">
    <property type="entry name" value="ABC transporter ATPase domain-like"/>
    <property type="match status" value="1"/>
</dbReference>
<keyword evidence="10 18" id="KW-0067">ATP-binding</keyword>
<dbReference type="Pfam" id="PF00005">
    <property type="entry name" value="ABC_tran"/>
    <property type="match status" value="1"/>
</dbReference>
<evidence type="ECO:0000259" key="19">
    <source>
        <dbReference type="PROSITE" id="PS50893"/>
    </source>
</evidence>
<dbReference type="GO" id="GO:0009381">
    <property type="term" value="F:excinuclease ABC activity"/>
    <property type="evidence" value="ECO:0007669"/>
    <property type="project" value="UniProtKB-UniRule"/>
</dbReference>
<evidence type="ECO:0000256" key="15">
    <source>
        <dbReference type="ARBA" id="ARBA00038000"/>
    </source>
</evidence>
<keyword evidence="21" id="KW-1185">Reference proteome</keyword>
<dbReference type="InterPro" id="IPR027417">
    <property type="entry name" value="P-loop_NTPase"/>
</dbReference>
<dbReference type="GO" id="GO:0016887">
    <property type="term" value="F:ATP hydrolysis activity"/>
    <property type="evidence" value="ECO:0007669"/>
    <property type="project" value="InterPro"/>
</dbReference>
<dbReference type="GO" id="GO:0008270">
    <property type="term" value="F:zinc ion binding"/>
    <property type="evidence" value="ECO:0007669"/>
    <property type="project" value="UniProtKB-UniRule"/>
</dbReference>
<evidence type="ECO:0000256" key="1">
    <source>
        <dbReference type="ARBA" id="ARBA00004496"/>
    </source>
</evidence>
<keyword evidence="8 18" id="KW-0863">Zinc-finger</keyword>
<feature type="domain" description="ABC transporter" evidence="19">
    <location>
        <begin position="599"/>
        <end position="936"/>
    </location>
</feature>
<dbReference type="PANTHER" id="PTHR43152">
    <property type="entry name" value="UVRABC SYSTEM PROTEIN A"/>
    <property type="match status" value="1"/>
</dbReference>
<dbReference type="GO" id="GO:0003677">
    <property type="term" value="F:DNA binding"/>
    <property type="evidence" value="ECO:0007669"/>
    <property type="project" value="UniProtKB-UniRule"/>
</dbReference>
<dbReference type="OrthoDB" id="9809851at2"/>
<dbReference type="GO" id="GO:0005737">
    <property type="term" value="C:cytoplasm"/>
    <property type="evidence" value="ECO:0007669"/>
    <property type="project" value="UniProtKB-SubCell"/>
</dbReference>
<dbReference type="Gene3D" id="1.20.1580.10">
    <property type="entry name" value="ABC transporter ATPase like domain"/>
    <property type="match status" value="2"/>
</dbReference>
<dbReference type="Gene3D" id="3.30.1490.20">
    <property type="entry name" value="ATP-grasp fold, A domain"/>
    <property type="match status" value="1"/>
</dbReference>
<keyword evidence="9 18" id="KW-0862">Zinc</keyword>
<evidence type="ECO:0000256" key="6">
    <source>
        <dbReference type="ARBA" id="ARBA00022763"/>
    </source>
</evidence>
<dbReference type="NCBIfam" id="NF001503">
    <property type="entry name" value="PRK00349.1"/>
    <property type="match status" value="1"/>
</dbReference>
<evidence type="ECO:0000256" key="18">
    <source>
        <dbReference type="HAMAP-Rule" id="MF_00205"/>
    </source>
</evidence>
<dbReference type="GO" id="GO:0006289">
    <property type="term" value="P:nucleotide-excision repair"/>
    <property type="evidence" value="ECO:0007669"/>
    <property type="project" value="UniProtKB-UniRule"/>
</dbReference>
<evidence type="ECO:0000256" key="5">
    <source>
        <dbReference type="ARBA" id="ARBA00022741"/>
    </source>
</evidence>
<keyword evidence="7 18" id="KW-0228">DNA excision</keyword>
<reference evidence="20 21" key="1">
    <citation type="submission" date="2018-02" db="EMBL/GenBank/DDBJ databases">
        <title>Mycoplasma marinum and Mycoplasma todarodis sp. nov., moderately halophilic and psychrotolerant mycoplasmas isolated from cephalopods.</title>
        <authorList>
            <person name="Viver T."/>
        </authorList>
    </citation>
    <scope>NUCLEOTIDE SEQUENCE [LARGE SCALE GENOMIC DNA]</scope>
    <source>
        <strain evidence="20 21">PE</strain>
    </source>
</reference>
<evidence type="ECO:0000313" key="21">
    <source>
        <dbReference type="Proteomes" id="UP000294192"/>
    </source>
</evidence>
<proteinExistence type="inferred from homology"/>
<dbReference type="InterPro" id="IPR004602">
    <property type="entry name" value="UvrA"/>
</dbReference>
<feature type="domain" description="ABC transporter" evidence="19">
    <location>
        <begin position="357"/>
        <end position="594"/>
    </location>
</feature>
<comment type="function">
    <text evidence="18">The UvrABC repair system catalyzes the recognition and processing of DNA lesions. UvrA is an ATPase and a DNA-binding protein. A damage recognition complex composed of 2 UvrA and 2 UvrB subunits scans DNA for abnormalities. When the presence of a lesion has been verified by UvrB, the UvrA molecules dissociate.</text>
</comment>
<dbReference type="Gene3D" id="3.40.50.300">
    <property type="entry name" value="P-loop containing nucleotide triphosphate hydrolases"/>
    <property type="match status" value="2"/>
</dbReference>
<evidence type="ECO:0000256" key="14">
    <source>
        <dbReference type="ARBA" id="ARBA00023236"/>
    </source>
</evidence>
<evidence type="ECO:0000256" key="3">
    <source>
        <dbReference type="ARBA" id="ARBA00022723"/>
    </source>
</evidence>
<comment type="caution">
    <text evidence="20">The sequence shown here is derived from an EMBL/GenBank/DDBJ whole genome shotgun (WGS) entry which is preliminary data.</text>
</comment>
<dbReference type="Pfam" id="PF17760">
    <property type="entry name" value="UvrA_inter"/>
    <property type="match status" value="1"/>
</dbReference>
<dbReference type="Pfam" id="PF17755">
    <property type="entry name" value="UvrA_DNA-bind"/>
    <property type="match status" value="1"/>
</dbReference>
<feature type="zinc finger region" description="C4-type" evidence="18">
    <location>
        <begin position="739"/>
        <end position="765"/>
    </location>
</feature>
<evidence type="ECO:0000313" key="20">
    <source>
        <dbReference type="EMBL" id="TCG11788.1"/>
    </source>
</evidence>
<evidence type="ECO:0000256" key="16">
    <source>
        <dbReference type="ARBA" id="ARBA00039316"/>
    </source>
</evidence>
<dbReference type="GO" id="GO:0009432">
    <property type="term" value="P:SOS response"/>
    <property type="evidence" value="ECO:0007669"/>
    <property type="project" value="UniProtKB-UniRule"/>
</dbReference>
<keyword evidence="14 18" id="KW-0742">SOS response</keyword>
<evidence type="ECO:0000256" key="9">
    <source>
        <dbReference type="ARBA" id="ARBA00022833"/>
    </source>
</evidence>
<dbReference type="AlphaFoldDB" id="A0A4R0XSD6"/>
<accession>A0A4R0XSD6</accession>
<dbReference type="GO" id="GO:0005524">
    <property type="term" value="F:ATP binding"/>
    <property type="evidence" value="ECO:0007669"/>
    <property type="project" value="UniProtKB-UniRule"/>
</dbReference>
<keyword evidence="12 18" id="KW-0238">DNA-binding</keyword>
<organism evidence="20 21">
    <name type="scientific">Mycoplasma marinum</name>
    <dbReference type="NCBI Taxonomy" id="1937190"/>
    <lineage>
        <taxon>Bacteria</taxon>
        <taxon>Bacillati</taxon>
        <taxon>Mycoplasmatota</taxon>
        <taxon>Mollicutes</taxon>
        <taxon>Mycoplasmataceae</taxon>
        <taxon>Mycoplasma</taxon>
    </lineage>
</organism>
<dbReference type="InterPro" id="IPR003439">
    <property type="entry name" value="ABC_transporter-like_ATP-bd"/>
</dbReference>
<keyword evidence="2 18" id="KW-0963">Cytoplasm</keyword>
<comment type="subunit">
    <text evidence="18">Forms a heterotetramer with UvrB during the search for lesions.</text>
</comment>
<evidence type="ECO:0000256" key="4">
    <source>
        <dbReference type="ARBA" id="ARBA00022737"/>
    </source>
</evidence>